<dbReference type="AlphaFoldDB" id="A0A6B0S4V0"/>
<comment type="caution">
    <text evidence="1">The sequence shown here is derived from an EMBL/GenBank/DDBJ whole genome shotgun (WGS) entry which is preliminary data.</text>
</comment>
<evidence type="ECO:0000313" key="1">
    <source>
        <dbReference type="EMBL" id="MXQ96922.1"/>
    </source>
</evidence>
<gene>
    <name evidence="1" type="ORF">E5288_WYG014894</name>
</gene>
<proteinExistence type="predicted"/>
<evidence type="ECO:0000313" key="2">
    <source>
        <dbReference type="Proteomes" id="UP000322234"/>
    </source>
</evidence>
<dbReference type="Proteomes" id="UP000322234">
    <property type="component" value="Unassembled WGS sequence"/>
</dbReference>
<sequence length="81" mass="8811">MQLLSFSSSKHRAILSPSIKENSINVENYSYQSPEMRVQLFAPPPPEREGIQGEDVSTLATSVDAAVRVDTRCGLTVSSVS</sequence>
<accession>A0A6B0S4V0</accession>
<organism evidence="1 2">
    <name type="scientific">Bos mutus</name>
    <name type="common">wild yak</name>
    <dbReference type="NCBI Taxonomy" id="72004"/>
    <lineage>
        <taxon>Eukaryota</taxon>
        <taxon>Metazoa</taxon>
        <taxon>Chordata</taxon>
        <taxon>Craniata</taxon>
        <taxon>Vertebrata</taxon>
        <taxon>Euteleostomi</taxon>
        <taxon>Mammalia</taxon>
        <taxon>Eutheria</taxon>
        <taxon>Laurasiatheria</taxon>
        <taxon>Artiodactyla</taxon>
        <taxon>Ruminantia</taxon>
        <taxon>Pecora</taxon>
        <taxon>Bovidae</taxon>
        <taxon>Bovinae</taxon>
        <taxon>Bos</taxon>
    </lineage>
</organism>
<protein>
    <submittedName>
        <fullName evidence="1">Uncharacterized protein</fullName>
    </submittedName>
</protein>
<dbReference type="EMBL" id="VBQZ03000176">
    <property type="protein sequence ID" value="MXQ96922.1"/>
    <property type="molecule type" value="Genomic_DNA"/>
</dbReference>
<name>A0A6B0S4V0_9CETA</name>
<reference evidence="1" key="1">
    <citation type="submission" date="2019-10" db="EMBL/GenBank/DDBJ databases">
        <title>The sequence and de novo assembly of the wild yak genome.</title>
        <authorList>
            <person name="Liu Y."/>
        </authorList>
    </citation>
    <scope>NUCLEOTIDE SEQUENCE [LARGE SCALE GENOMIC DNA]</scope>
    <source>
        <strain evidence="1">WY2019</strain>
    </source>
</reference>
<keyword evidence="2" id="KW-1185">Reference proteome</keyword>